<evidence type="ECO:0000313" key="2">
    <source>
        <dbReference type="EMBL" id="CAI9739609.1"/>
    </source>
</evidence>
<protein>
    <submittedName>
        <fullName evidence="2">Uncharacterized protein</fullName>
    </submittedName>
</protein>
<proteinExistence type="predicted"/>
<feature type="transmembrane region" description="Helical" evidence="1">
    <location>
        <begin position="55"/>
        <end position="74"/>
    </location>
</feature>
<keyword evidence="1" id="KW-0812">Transmembrane</keyword>
<sequence>MIAGMFLTPGMKLIGKGMKPRRILIIRKRGFSPGNGVITSFPNVSDRPKKSKCTFFSVIVALVVVVFGCGRVDWHFEGKPVRKKFG</sequence>
<dbReference type="EMBL" id="OX597836">
    <property type="protein sequence ID" value="CAI9739609.1"/>
    <property type="molecule type" value="Genomic_DNA"/>
</dbReference>
<gene>
    <name evidence="2" type="ORF">OCTVUL_1B012239</name>
</gene>
<accession>A0AA36FJT8</accession>
<reference evidence="2" key="1">
    <citation type="submission" date="2023-08" db="EMBL/GenBank/DDBJ databases">
        <authorList>
            <person name="Alioto T."/>
            <person name="Alioto T."/>
            <person name="Gomez Garrido J."/>
        </authorList>
    </citation>
    <scope>NUCLEOTIDE SEQUENCE</scope>
</reference>
<keyword evidence="3" id="KW-1185">Reference proteome</keyword>
<name>A0AA36FJT8_OCTVU</name>
<organism evidence="2 3">
    <name type="scientific">Octopus vulgaris</name>
    <name type="common">Common octopus</name>
    <dbReference type="NCBI Taxonomy" id="6645"/>
    <lineage>
        <taxon>Eukaryota</taxon>
        <taxon>Metazoa</taxon>
        <taxon>Spiralia</taxon>
        <taxon>Lophotrochozoa</taxon>
        <taxon>Mollusca</taxon>
        <taxon>Cephalopoda</taxon>
        <taxon>Coleoidea</taxon>
        <taxon>Octopodiformes</taxon>
        <taxon>Octopoda</taxon>
        <taxon>Incirrata</taxon>
        <taxon>Octopodidae</taxon>
        <taxon>Octopus</taxon>
    </lineage>
</organism>
<keyword evidence="1" id="KW-0472">Membrane</keyword>
<evidence type="ECO:0000313" key="3">
    <source>
        <dbReference type="Proteomes" id="UP001162480"/>
    </source>
</evidence>
<keyword evidence="1" id="KW-1133">Transmembrane helix</keyword>
<dbReference type="Proteomes" id="UP001162480">
    <property type="component" value="Chromosome 23"/>
</dbReference>
<dbReference type="AlphaFoldDB" id="A0AA36FJT8"/>
<evidence type="ECO:0000256" key="1">
    <source>
        <dbReference type="SAM" id="Phobius"/>
    </source>
</evidence>